<protein>
    <submittedName>
        <fullName evidence="2">Uncharacterized protein</fullName>
    </submittedName>
</protein>
<name>A0A7W7LC96_STRNE</name>
<feature type="region of interest" description="Disordered" evidence="1">
    <location>
        <begin position="1"/>
        <end position="44"/>
    </location>
</feature>
<proteinExistence type="predicted"/>
<keyword evidence="3" id="KW-1185">Reference proteome</keyword>
<feature type="compositionally biased region" description="Basic and acidic residues" evidence="1">
    <location>
        <begin position="1"/>
        <end position="18"/>
    </location>
</feature>
<dbReference type="EMBL" id="JACHJG010000005">
    <property type="protein sequence ID" value="MBB4886993.1"/>
    <property type="molecule type" value="Genomic_DNA"/>
</dbReference>
<comment type="caution">
    <text evidence="2">The sequence shown here is derived from an EMBL/GenBank/DDBJ whole genome shotgun (WGS) entry which is preliminary data.</text>
</comment>
<evidence type="ECO:0000313" key="3">
    <source>
        <dbReference type="Proteomes" id="UP000556436"/>
    </source>
</evidence>
<accession>A0A7W7LC96</accession>
<gene>
    <name evidence="2" type="ORF">FHS38_003038</name>
</gene>
<dbReference type="RefSeq" id="WP_260420742.1">
    <property type="nucleotide sequence ID" value="NZ_BMRW01000005.1"/>
</dbReference>
<dbReference type="Proteomes" id="UP000556436">
    <property type="component" value="Unassembled WGS sequence"/>
</dbReference>
<organism evidence="2 3">
    <name type="scientific">Streptomyces netropsis</name>
    <name type="common">Streptoverticillium netropsis</name>
    <dbReference type="NCBI Taxonomy" id="55404"/>
    <lineage>
        <taxon>Bacteria</taxon>
        <taxon>Bacillati</taxon>
        <taxon>Actinomycetota</taxon>
        <taxon>Actinomycetes</taxon>
        <taxon>Kitasatosporales</taxon>
        <taxon>Streptomycetaceae</taxon>
        <taxon>Streptomyces</taxon>
    </lineage>
</organism>
<dbReference type="AlphaFoldDB" id="A0A7W7LC96"/>
<evidence type="ECO:0000313" key="2">
    <source>
        <dbReference type="EMBL" id="MBB4886993.1"/>
    </source>
</evidence>
<sequence>MGKKSDDEWDPNDNRDQVTDPDTQVSQNGNVYSSMADDEEREGK</sequence>
<feature type="compositionally biased region" description="Polar residues" evidence="1">
    <location>
        <begin position="20"/>
        <end position="33"/>
    </location>
</feature>
<evidence type="ECO:0000256" key="1">
    <source>
        <dbReference type="SAM" id="MobiDB-lite"/>
    </source>
</evidence>
<reference evidence="2 3" key="1">
    <citation type="submission" date="2020-08" db="EMBL/GenBank/DDBJ databases">
        <title>Genomic Encyclopedia of Type Strains, Phase III (KMG-III): the genomes of soil and plant-associated and newly described type strains.</title>
        <authorList>
            <person name="Whitman W."/>
        </authorList>
    </citation>
    <scope>NUCLEOTIDE SEQUENCE [LARGE SCALE GENOMIC DNA]</scope>
    <source>
        <strain evidence="2 3">CECT 3265</strain>
    </source>
</reference>